<dbReference type="OrthoDB" id="384023at2157"/>
<dbReference type="PATRIC" id="fig|304371.9.peg.65"/>
<keyword evidence="1" id="KW-0175">Coiled coil</keyword>
<sequence length="262" mass="28824">MIKKITVMFVTLVLLATIAPVSLADSGGQKHYSGLVGADSPLYGLKVGFQNLDLALTFNNTEKLKKQMDLADERVAEYQDAVEEENIAAMDAAADQYSATLTAMTETSEAPDVDQEVYSNLVTLLYHHKEVFYLTADQITDETPDDLTDNPKLLDLTYYVQNRTVELTEQIIKMKNGMPFYYYNGEQYFVPPGQAKKLEAGVIGNTINNGSKVPPGLAKKSYKTPTPTITNGSAVWPWDQIDYTSSTKGNGKGNGNGNNKNK</sequence>
<reference evidence="4" key="3">
    <citation type="journal article" date="2011" name="PLoS ONE">
        <title>Genome sequence of a mesophilic hydrogenotrophic methanogen Methanocella paludicola, the first cultivated representative of the order Methanocellales.</title>
        <authorList>
            <person name="Sakai S."/>
            <person name="Takaki Y."/>
            <person name="Shimamura S."/>
            <person name="Sekine M."/>
            <person name="Tajima T."/>
            <person name="Kosugi H."/>
            <person name="Ichikawa N."/>
            <person name="Tasumi E."/>
            <person name="Hiraki A.T."/>
            <person name="Shimizu A."/>
            <person name="Kato Y."/>
            <person name="Nishiko R."/>
            <person name="Mori K."/>
            <person name="Fujita N."/>
            <person name="Imachi H."/>
            <person name="Takai K."/>
        </authorList>
    </citation>
    <scope>NUCLEOTIDE SEQUENCE [LARGE SCALE GENOMIC DNA]</scope>
    <source>
        <strain evidence="4">DSM 17711 / JCM 13418 / NBRC 101707 / SANAE</strain>
    </source>
</reference>
<dbReference type="InterPro" id="IPR043725">
    <property type="entry name" value="DUF5667"/>
</dbReference>
<dbReference type="EMBL" id="AP011532">
    <property type="protein sequence ID" value="BAI60131.1"/>
    <property type="molecule type" value="Genomic_DNA"/>
</dbReference>
<evidence type="ECO:0000313" key="3">
    <source>
        <dbReference type="EMBL" id="BAI60131.1"/>
    </source>
</evidence>
<proteinExistence type="predicted"/>
<evidence type="ECO:0000313" key="4">
    <source>
        <dbReference type="Proteomes" id="UP000001882"/>
    </source>
</evidence>
<organism evidence="3 4">
    <name type="scientific">Methanocella paludicola (strain DSM 17711 / JCM 13418 / NBRC 101707 / SANAE)</name>
    <dbReference type="NCBI Taxonomy" id="304371"/>
    <lineage>
        <taxon>Archaea</taxon>
        <taxon>Methanobacteriati</taxon>
        <taxon>Methanobacteriota</taxon>
        <taxon>Stenosarchaea group</taxon>
        <taxon>Methanomicrobia</taxon>
        <taxon>Methanocellales</taxon>
        <taxon>Methanocellaceae</taxon>
        <taxon>Methanocella</taxon>
    </lineage>
</organism>
<dbReference type="InParanoid" id="D1YUK9"/>
<dbReference type="Pfam" id="PF18915">
    <property type="entry name" value="DUF5667"/>
    <property type="match status" value="1"/>
</dbReference>
<feature type="domain" description="DUF5667" evidence="2">
    <location>
        <begin position="39"/>
        <end position="116"/>
    </location>
</feature>
<keyword evidence="4" id="KW-1185">Reference proteome</keyword>
<reference evidence="3 4" key="1">
    <citation type="journal article" date="2007" name="Appl. Environ. Microbiol.">
        <title>Isolation of key methanogens for global methane emission from rice paddy fields: a novel isolate affiliated with the clone cluster rice cluster I.</title>
        <authorList>
            <person name="Sakai S."/>
            <person name="Imachi H."/>
            <person name="Sekiguchi Y."/>
            <person name="Ohashi A."/>
            <person name="Harada H."/>
            <person name="Kamagata Y."/>
        </authorList>
    </citation>
    <scope>NUCLEOTIDE SEQUENCE [LARGE SCALE GENOMIC DNA]</scope>
    <source>
        <strain evidence="4">DSM 17711 / JCM 13418 / NBRC 101707 / SANAE</strain>
    </source>
</reference>
<dbReference type="RefSeq" id="WP_012898811.1">
    <property type="nucleotide sequence ID" value="NC_013665.1"/>
</dbReference>
<gene>
    <name evidence="3" type="ordered locus">MCP_0059</name>
</gene>
<dbReference type="AlphaFoldDB" id="D1YUK9"/>
<protein>
    <recommendedName>
        <fullName evidence="2">DUF5667 domain-containing protein</fullName>
    </recommendedName>
</protein>
<accession>D1YUK9</accession>
<dbReference type="KEGG" id="mpd:MCP_0059"/>
<reference evidence="3 4" key="2">
    <citation type="journal article" date="2008" name="Int. J. Syst. Evol. Microbiol.">
        <title>Methanocella paludicola gen. nov., sp. nov., a methane-producing archaeon, the first isolate of the lineage 'Rice Cluster I', and proposal of the new archaeal order Methanocellales ord. nov.</title>
        <authorList>
            <person name="Sakai S."/>
            <person name="Imachi H."/>
            <person name="Hanada S."/>
            <person name="Ohashi A."/>
            <person name="Harada H."/>
            <person name="Kamagata Y."/>
        </authorList>
    </citation>
    <scope>NUCLEOTIDE SEQUENCE [LARGE SCALE GENOMIC DNA]</scope>
    <source>
        <strain evidence="4">DSM 17711 / JCM 13418 / NBRC 101707 / SANAE</strain>
    </source>
</reference>
<dbReference type="eggNOG" id="arCOG09579">
    <property type="taxonomic scope" value="Archaea"/>
</dbReference>
<feature type="coiled-coil region" evidence="1">
    <location>
        <begin position="61"/>
        <end position="88"/>
    </location>
</feature>
<dbReference type="GeneID" id="8680225"/>
<evidence type="ECO:0000256" key="1">
    <source>
        <dbReference type="SAM" id="Coils"/>
    </source>
</evidence>
<evidence type="ECO:0000259" key="2">
    <source>
        <dbReference type="Pfam" id="PF18915"/>
    </source>
</evidence>
<name>D1YUK9_METPS</name>
<dbReference type="Proteomes" id="UP000001882">
    <property type="component" value="Chromosome"/>
</dbReference>